<organism evidence="2 3">
    <name type="scientific">Candidatus Aeolococcus gillhamiae</name>
    <dbReference type="NCBI Taxonomy" id="3127015"/>
    <lineage>
        <taxon>Bacteria</taxon>
        <taxon>Bacillati</taxon>
        <taxon>Candidatus Dormiibacterota</taxon>
        <taxon>Candidatus Dormibacteria</taxon>
        <taxon>Candidatus Aeolococcales</taxon>
        <taxon>Candidatus Aeolococcaceae</taxon>
        <taxon>Candidatus Aeolococcus</taxon>
    </lineage>
</organism>
<dbReference type="Gene3D" id="3.40.50.720">
    <property type="entry name" value="NAD(P)-binding Rossmann-like Domain"/>
    <property type="match status" value="1"/>
</dbReference>
<feature type="domain" description="Ketopantoate reductase N-terminal" evidence="1">
    <location>
        <begin position="2"/>
        <end position="125"/>
    </location>
</feature>
<dbReference type="InterPro" id="IPR013332">
    <property type="entry name" value="KPR_N"/>
</dbReference>
<evidence type="ECO:0000313" key="3">
    <source>
        <dbReference type="Proteomes" id="UP000606991"/>
    </source>
</evidence>
<proteinExistence type="predicted"/>
<dbReference type="RefSeq" id="WP_337308696.1">
    <property type="nucleotide sequence ID" value="NZ_JAEKNS010000015.1"/>
</dbReference>
<evidence type="ECO:0000259" key="1">
    <source>
        <dbReference type="Pfam" id="PF02558"/>
    </source>
</evidence>
<protein>
    <recommendedName>
        <fullName evidence="1">Ketopantoate reductase N-terminal domain-containing protein</fullName>
    </recommendedName>
</protein>
<dbReference type="Pfam" id="PF02558">
    <property type="entry name" value="ApbA"/>
    <property type="match status" value="1"/>
</dbReference>
<comment type="caution">
    <text evidence="2">The sequence shown here is derived from an EMBL/GenBank/DDBJ whole genome shotgun (WGS) entry which is preliminary data.</text>
</comment>
<reference evidence="2 3" key="1">
    <citation type="submission" date="2020-10" db="EMBL/GenBank/DDBJ databases">
        <title>Ca. Dormibacterota MAGs.</title>
        <authorList>
            <person name="Montgomery K."/>
        </authorList>
    </citation>
    <scope>NUCLEOTIDE SEQUENCE [LARGE SCALE GENOMIC DNA]</scope>
    <source>
        <strain evidence="2">SC8812_S17_18</strain>
    </source>
</reference>
<gene>
    <name evidence="2" type="ORF">JF886_00970</name>
</gene>
<dbReference type="EMBL" id="JAEKNS010000015">
    <property type="protein sequence ID" value="MBJ7593428.1"/>
    <property type="molecule type" value="Genomic_DNA"/>
</dbReference>
<dbReference type="Proteomes" id="UP000606991">
    <property type="component" value="Unassembled WGS sequence"/>
</dbReference>
<evidence type="ECO:0000313" key="2">
    <source>
        <dbReference type="EMBL" id="MBJ7593428.1"/>
    </source>
</evidence>
<sequence>MTLLARGQRLIELQSFGLVLEDAESGERMELPVAAVSTPDATECYDVVLVAVRSEQLSSTLPMLTAMTDGSDVVFFGNTQGRSAQLVHELGSRAMFGFPAAGGTQEGHVVRYVLISQQKTMLGEASGEPSARARTLQRTLEGAGFSVAISPHLDRWLLAHAAFVVPIAFALYGHDTNALRLAADRSGVRTMVRATREGFRALRAAGNAAIPTNLRILYLWMPETFAARYWQKVLRTPRGELWFAAHSRAAPEEMRSLADNLLAEVPRTGRAPRPHWSGCCSANALVRRCHCRSADGSWVGFSERGRASPAS</sequence>
<name>A0A934JY20_9BACT</name>
<accession>A0A934JY20</accession>
<dbReference type="AlphaFoldDB" id="A0A934JY20"/>